<gene>
    <name evidence="6" type="ORF">SOCE26_104400</name>
</gene>
<dbReference type="SUPFAM" id="SSF51316">
    <property type="entry name" value="Mss4-like"/>
    <property type="match status" value="1"/>
</dbReference>
<dbReference type="EMBL" id="CP012673">
    <property type="protein sequence ID" value="AUX48897.1"/>
    <property type="molecule type" value="Genomic_DNA"/>
</dbReference>
<protein>
    <submittedName>
        <fullName evidence="6">Aldehyde-activating protein</fullName>
        <ecNumber evidence="6">4.4.1.22</ecNumber>
    </submittedName>
</protein>
<dbReference type="OrthoDB" id="9805575at2"/>
<dbReference type="GO" id="GO:0046872">
    <property type="term" value="F:metal ion binding"/>
    <property type="evidence" value="ECO:0007669"/>
    <property type="project" value="UniProtKB-KW"/>
</dbReference>
<dbReference type="InterPro" id="IPR011057">
    <property type="entry name" value="Mss4-like_sf"/>
</dbReference>
<evidence type="ECO:0000256" key="4">
    <source>
        <dbReference type="ARBA" id="ARBA00023239"/>
    </source>
</evidence>
<evidence type="ECO:0000256" key="1">
    <source>
        <dbReference type="ARBA" id="ARBA00005495"/>
    </source>
</evidence>
<dbReference type="Gene3D" id="3.90.1590.10">
    <property type="entry name" value="glutathione-dependent formaldehyde- activating enzyme (gfa)"/>
    <property type="match status" value="1"/>
</dbReference>
<dbReference type="InterPro" id="IPR006913">
    <property type="entry name" value="CENP-V/GFA"/>
</dbReference>
<organism evidence="6 7">
    <name type="scientific">Sorangium cellulosum</name>
    <name type="common">Polyangium cellulosum</name>
    <dbReference type="NCBI Taxonomy" id="56"/>
    <lineage>
        <taxon>Bacteria</taxon>
        <taxon>Pseudomonadati</taxon>
        <taxon>Myxococcota</taxon>
        <taxon>Polyangia</taxon>
        <taxon>Polyangiales</taxon>
        <taxon>Polyangiaceae</taxon>
        <taxon>Sorangium</taxon>
    </lineage>
</organism>
<dbReference type="PANTHER" id="PTHR33337">
    <property type="entry name" value="GFA DOMAIN-CONTAINING PROTEIN"/>
    <property type="match status" value="1"/>
</dbReference>
<dbReference type="PROSITE" id="PS51891">
    <property type="entry name" value="CENP_V_GFA"/>
    <property type="match status" value="1"/>
</dbReference>
<evidence type="ECO:0000256" key="3">
    <source>
        <dbReference type="ARBA" id="ARBA00022833"/>
    </source>
</evidence>
<keyword evidence="4 6" id="KW-0456">Lyase</keyword>
<proteinExistence type="inferred from homology"/>
<evidence type="ECO:0000313" key="7">
    <source>
        <dbReference type="Proteomes" id="UP000238348"/>
    </source>
</evidence>
<sequence length="162" mass="17228">MAEVEQEAGSIPLTGGCQCGRVRYRADAIPGRTGYCHCRQCQRAFGNVFAVLTSVRRATLAWLGIEPTYFASSPLARRGFCSSCGTPLTFEYPDSEVVEIAVGSLDDPGLVRPTSHSGVESQVAWLALDDGLPRRLTEEDPAYRARCASLQGSGGAASGRVG</sequence>
<dbReference type="PANTHER" id="PTHR33337:SF40">
    <property type="entry name" value="CENP-V_GFA DOMAIN-CONTAINING PROTEIN-RELATED"/>
    <property type="match status" value="1"/>
</dbReference>
<evidence type="ECO:0000256" key="2">
    <source>
        <dbReference type="ARBA" id="ARBA00022723"/>
    </source>
</evidence>
<keyword evidence="3" id="KW-0862">Zinc</keyword>
<evidence type="ECO:0000313" key="6">
    <source>
        <dbReference type="EMBL" id="AUX48897.1"/>
    </source>
</evidence>
<dbReference type="Proteomes" id="UP000238348">
    <property type="component" value="Chromosome"/>
</dbReference>
<accession>A0A2L0FBL6</accession>
<name>A0A2L0FBL6_SORCE</name>
<dbReference type="GO" id="GO:0051907">
    <property type="term" value="F:S-(hydroxymethyl)glutathione synthase activity"/>
    <property type="evidence" value="ECO:0007669"/>
    <property type="project" value="UniProtKB-EC"/>
</dbReference>
<comment type="similarity">
    <text evidence="1">Belongs to the Gfa family.</text>
</comment>
<reference evidence="6 7" key="1">
    <citation type="submission" date="2015-09" db="EMBL/GenBank/DDBJ databases">
        <title>Sorangium comparison.</title>
        <authorList>
            <person name="Zaburannyi N."/>
            <person name="Bunk B."/>
            <person name="Overmann J."/>
            <person name="Mueller R."/>
        </authorList>
    </citation>
    <scope>NUCLEOTIDE SEQUENCE [LARGE SCALE GENOMIC DNA]</scope>
    <source>
        <strain evidence="6 7">So ce26</strain>
    </source>
</reference>
<evidence type="ECO:0000259" key="5">
    <source>
        <dbReference type="PROSITE" id="PS51891"/>
    </source>
</evidence>
<dbReference type="AlphaFoldDB" id="A0A2L0FBL6"/>
<dbReference type="RefSeq" id="WP_104986681.1">
    <property type="nucleotide sequence ID" value="NZ_CP012673.1"/>
</dbReference>
<feature type="domain" description="CENP-V/GFA" evidence="5">
    <location>
        <begin position="13"/>
        <end position="120"/>
    </location>
</feature>
<dbReference type="EC" id="4.4.1.22" evidence="6"/>
<dbReference type="Pfam" id="PF04828">
    <property type="entry name" value="GFA"/>
    <property type="match status" value="1"/>
</dbReference>
<keyword evidence="2" id="KW-0479">Metal-binding</keyword>